<evidence type="ECO:0000313" key="3">
    <source>
        <dbReference type="Proteomes" id="UP001595846"/>
    </source>
</evidence>
<feature type="transmembrane region" description="Helical" evidence="1">
    <location>
        <begin position="60"/>
        <end position="80"/>
    </location>
</feature>
<evidence type="ECO:0000313" key="2">
    <source>
        <dbReference type="EMBL" id="MFC3958833.1"/>
    </source>
</evidence>
<dbReference type="EMBL" id="JBHSAQ010000007">
    <property type="protein sequence ID" value="MFC3958833.1"/>
    <property type="molecule type" value="Genomic_DNA"/>
</dbReference>
<dbReference type="InterPro" id="IPR007404">
    <property type="entry name" value="YdjM-like"/>
</dbReference>
<dbReference type="GeneID" id="73901770"/>
<dbReference type="RefSeq" id="WP_256534059.1">
    <property type="nucleotide sequence ID" value="NZ_CP101824.1"/>
</dbReference>
<accession>A0ABD5NP92</accession>
<keyword evidence="1" id="KW-0472">Membrane</keyword>
<dbReference type="GO" id="GO:0016787">
    <property type="term" value="F:hydrolase activity"/>
    <property type="evidence" value="ECO:0007669"/>
    <property type="project" value="UniProtKB-KW"/>
</dbReference>
<dbReference type="Proteomes" id="UP001595846">
    <property type="component" value="Unassembled WGS sequence"/>
</dbReference>
<proteinExistence type="predicted"/>
<comment type="caution">
    <text evidence="2">The sequence shown here is derived from an EMBL/GenBank/DDBJ whole genome shotgun (WGS) entry which is preliminary data.</text>
</comment>
<sequence length="158" mass="16321">MYRDGHAGFNALLYAPAVPVVASRWSLWLALVGAVVAVGVSTLPDFDDPLPVVAHRGPTHTVWFALLVGLAAGVGTALAAPGEPIAFQFGVVVGTGGILAHLAGDVVTPMGISPFAPLWRVHVTLEWFASKNPRINRAFLIAGSASVFGSLALTMVAA</sequence>
<dbReference type="Pfam" id="PF04307">
    <property type="entry name" value="YdjM"/>
    <property type="match status" value="1"/>
</dbReference>
<evidence type="ECO:0000256" key="1">
    <source>
        <dbReference type="SAM" id="Phobius"/>
    </source>
</evidence>
<keyword evidence="1" id="KW-0812">Transmembrane</keyword>
<protein>
    <submittedName>
        <fullName evidence="2">Metal-dependent hydrolase</fullName>
    </submittedName>
</protein>
<gene>
    <name evidence="2" type="ORF">ACFOUR_10705</name>
</gene>
<keyword evidence="2" id="KW-0378">Hydrolase</keyword>
<organism evidence="2 3">
    <name type="scientific">Halovivax cerinus</name>
    <dbReference type="NCBI Taxonomy" id="1487865"/>
    <lineage>
        <taxon>Archaea</taxon>
        <taxon>Methanobacteriati</taxon>
        <taxon>Methanobacteriota</taxon>
        <taxon>Stenosarchaea group</taxon>
        <taxon>Halobacteria</taxon>
        <taxon>Halobacteriales</taxon>
        <taxon>Natrialbaceae</taxon>
        <taxon>Halovivax</taxon>
    </lineage>
</organism>
<keyword evidence="3" id="KW-1185">Reference proteome</keyword>
<name>A0ABD5NP92_9EURY</name>
<feature type="transmembrane region" description="Helical" evidence="1">
    <location>
        <begin position="138"/>
        <end position="157"/>
    </location>
</feature>
<keyword evidence="1" id="KW-1133">Transmembrane helix</keyword>
<dbReference type="AlphaFoldDB" id="A0ABD5NP92"/>
<reference evidence="2 3" key="1">
    <citation type="journal article" date="2019" name="Int. J. Syst. Evol. Microbiol.">
        <title>The Global Catalogue of Microorganisms (GCM) 10K type strain sequencing project: providing services to taxonomists for standard genome sequencing and annotation.</title>
        <authorList>
            <consortium name="The Broad Institute Genomics Platform"/>
            <consortium name="The Broad Institute Genome Sequencing Center for Infectious Disease"/>
            <person name="Wu L."/>
            <person name="Ma J."/>
        </authorList>
    </citation>
    <scope>NUCLEOTIDE SEQUENCE [LARGE SCALE GENOMIC DNA]</scope>
    <source>
        <strain evidence="2 3">IBRC-M 10256</strain>
    </source>
</reference>
<feature type="transmembrane region" description="Helical" evidence="1">
    <location>
        <begin position="12"/>
        <end position="40"/>
    </location>
</feature>